<sequence>VRTALILAALLCVFCLFGYFFSKDLRWLYGAFSIAAIPVLAQLIWRERISLKDLFRPRNP</sequence>
<accession>A0A381S9A7</accession>
<protein>
    <submittedName>
        <fullName evidence="2">Uncharacterized protein</fullName>
    </submittedName>
</protein>
<keyword evidence="1" id="KW-0472">Membrane</keyword>
<evidence type="ECO:0000256" key="1">
    <source>
        <dbReference type="SAM" id="Phobius"/>
    </source>
</evidence>
<feature type="transmembrane region" description="Helical" evidence="1">
    <location>
        <begin position="5"/>
        <end position="21"/>
    </location>
</feature>
<organism evidence="2">
    <name type="scientific">marine metagenome</name>
    <dbReference type="NCBI Taxonomy" id="408172"/>
    <lineage>
        <taxon>unclassified sequences</taxon>
        <taxon>metagenomes</taxon>
        <taxon>ecological metagenomes</taxon>
    </lineage>
</organism>
<dbReference type="EMBL" id="UINC01002642">
    <property type="protein sequence ID" value="SUZ98827.1"/>
    <property type="molecule type" value="Genomic_DNA"/>
</dbReference>
<proteinExistence type="predicted"/>
<name>A0A381S9A7_9ZZZZ</name>
<feature type="transmembrane region" description="Helical" evidence="1">
    <location>
        <begin position="27"/>
        <end position="45"/>
    </location>
</feature>
<evidence type="ECO:0000313" key="2">
    <source>
        <dbReference type="EMBL" id="SUZ98827.1"/>
    </source>
</evidence>
<feature type="non-terminal residue" evidence="2">
    <location>
        <position position="1"/>
    </location>
</feature>
<dbReference type="AlphaFoldDB" id="A0A381S9A7"/>
<reference evidence="2" key="1">
    <citation type="submission" date="2018-05" db="EMBL/GenBank/DDBJ databases">
        <authorList>
            <person name="Lanie J.A."/>
            <person name="Ng W.-L."/>
            <person name="Kazmierczak K.M."/>
            <person name="Andrzejewski T.M."/>
            <person name="Davidsen T.M."/>
            <person name="Wayne K.J."/>
            <person name="Tettelin H."/>
            <person name="Glass J.I."/>
            <person name="Rusch D."/>
            <person name="Podicherti R."/>
            <person name="Tsui H.-C.T."/>
            <person name="Winkler M.E."/>
        </authorList>
    </citation>
    <scope>NUCLEOTIDE SEQUENCE</scope>
</reference>
<gene>
    <name evidence="2" type="ORF">METZ01_LOCUS51681</name>
</gene>
<keyword evidence="1" id="KW-0812">Transmembrane</keyword>
<keyword evidence="1" id="KW-1133">Transmembrane helix</keyword>